<evidence type="ECO:0000256" key="2">
    <source>
        <dbReference type="ARBA" id="ARBA00022614"/>
    </source>
</evidence>
<keyword evidence="4" id="KW-0547">Nucleotide-binding</keyword>
<proteinExistence type="inferred from homology"/>
<keyword evidence="5" id="KW-0611">Plant defense</keyword>
<sequence length="951" mass="106541">MAQGALDSLLGRLTALLLEEAQLLGGLRGDVQFIRDEMESMNSVLQHLTEEQHRGHHIRTWMKQVVGLARDCEAYVELYLSRVGDPTGSTAAEDSGAGDGISCLLTQLRRLLWFLRTISARHQIATRLRELKDRARDVGDRRLRYGITVPDLPLAASGGDHIYDGQQSPGDDEEEDLRRLAFIFDGNHPPADYGEMVRKRNDFLVKWWLLSGEEEEVERTQVRFFSIVGSKSIAKKVAESVYQHEDVATSFGSKAWCTHQNDVDHRRGWHLKGKRFLIVIDGVRDEEEWSQWRSELHGLLHAAAAGCLAGSAILMTTENDQVARSSSPFKIFHAKSPILHQLYDKLHDRRAYGYSEEHNPYCRIMRVLAGDPSARAFAMKTLLHLLCINTKRTEHNMDTYVNAIFERDHLDRIIPKHFPKQVLMWCYNELPSKNRSCLLYLTIFPKGHVFRTGSIARRWVAEGLITISTSSTIGDETQSSTDEAERYLDVLFIRGFVCPSQISAAGNIKSFTLHHEVQVFIARMARDVSFVETTQPSDLAHHLSIHSRIGLPKSPSASDGVSKGSIAALLPRLAASPQWILLRVLDLEGCKGLNKKKHLVSICKILLLKYLSLRSTDVTELPKQIKDLHCLETLDIRETKVRRLSKKAVVFPMLKHFLAGGKISGSTNAAARISEEESPSAVEMPLGIQRMKNMEILSHVQVSNSDGGALSSIAQLLKLRKLGVALHSEDVKLDDLLHQIDNLSACLRSLSIRIQNPAAPESEKQGARTKTDASHQVPNFIERLNICGITGALIYSIKDHHQLVKITLSETFLGEEDIRILGKLNKLRGLLLLHNSYNAGSKLGFKAEEFQVLRMLVVGSSNIISINFDNGAAPNLEMIFWSFTTLEALFGLGNLRKLMKIELNGDCGGNQLDSVKEQTLWNPEYPNYIKIEHNQPNQRQGDGTAVESSAS</sequence>
<dbReference type="GO" id="GO:0000166">
    <property type="term" value="F:nucleotide binding"/>
    <property type="evidence" value="ECO:0007669"/>
    <property type="project" value="UniProtKB-KW"/>
</dbReference>
<reference evidence="10 11" key="1">
    <citation type="submission" date="2024-02" db="EMBL/GenBank/DDBJ databases">
        <title>High-quality chromosome-scale genome assembly of Pensacola bahiagrass (Paspalum notatum Flugge var. saurae).</title>
        <authorList>
            <person name="Vega J.M."/>
            <person name="Podio M."/>
            <person name="Orjuela J."/>
            <person name="Siena L.A."/>
            <person name="Pessino S.C."/>
            <person name="Combes M.C."/>
            <person name="Mariac C."/>
            <person name="Albertini E."/>
            <person name="Pupilli F."/>
            <person name="Ortiz J.P.A."/>
            <person name="Leblanc O."/>
        </authorList>
    </citation>
    <scope>NUCLEOTIDE SEQUENCE [LARGE SCALE GENOMIC DNA]</scope>
    <source>
        <strain evidence="10">R1</strain>
        <tissue evidence="10">Leaf</tissue>
    </source>
</reference>
<dbReference type="SUPFAM" id="SSF52058">
    <property type="entry name" value="L domain-like"/>
    <property type="match status" value="1"/>
</dbReference>
<evidence type="ECO:0000256" key="6">
    <source>
        <dbReference type="ARBA" id="ARBA00023054"/>
    </source>
</evidence>
<gene>
    <name evidence="10" type="ORF">U9M48_001358</name>
</gene>
<dbReference type="Pfam" id="PF18052">
    <property type="entry name" value="Rx_N"/>
    <property type="match status" value="1"/>
</dbReference>
<evidence type="ECO:0000259" key="8">
    <source>
        <dbReference type="Pfam" id="PF23559"/>
    </source>
</evidence>
<evidence type="ECO:0000256" key="1">
    <source>
        <dbReference type="ARBA" id="ARBA00008894"/>
    </source>
</evidence>
<evidence type="ECO:0000256" key="4">
    <source>
        <dbReference type="ARBA" id="ARBA00022741"/>
    </source>
</evidence>
<organism evidence="10 11">
    <name type="scientific">Paspalum notatum var. saurae</name>
    <dbReference type="NCBI Taxonomy" id="547442"/>
    <lineage>
        <taxon>Eukaryota</taxon>
        <taxon>Viridiplantae</taxon>
        <taxon>Streptophyta</taxon>
        <taxon>Embryophyta</taxon>
        <taxon>Tracheophyta</taxon>
        <taxon>Spermatophyta</taxon>
        <taxon>Magnoliopsida</taxon>
        <taxon>Liliopsida</taxon>
        <taxon>Poales</taxon>
        <taxon>Poaceae</taxon>
        <taxon>PACMAD clade</taxon>
        <taxon>Panicoideae</taxon>
        <taxon>Andropogonodae</taxon>
        <taxon>Paspaleae</taxon>
        <taxon>Paspalinae</taxon>
        <taxon>Paspalum</taxon>
    </lineage>
</organism>
<keyword evidence="2" id="KW-0433">Leucine-rich repeat</keyword>
<evidence type="ECO:0000313" key="10">
    <source>
        <dbReference type="EMBL" id="WVZ50064.1"/>
    </source>
</evidence>
<dbReference type="EMBL" id="CP144745">
    <property type="protein sequence ID" value="WVZ50064.1"/>
    <property type="molecule type" value="Genomic_DNA"/>
</dbReference>
<feature type="domain" description="Disease resistance R13L4/SHOC-2-like LRR" evidence="9">
    <location>
        <begin position="579"/>
        <end position="918"/>
    </location>
</feature>
<dbReference type="InterPro" id="IPR038005">
    <property type="entry name" value="RX-like_CC"/>
</dbReference>
<evidence type="ECO:0000259" key="9">
    <source>
        <dbReference type="Pfam" id="PF23598"/>
    </source>
</evidence>
<dbReference type="Pfam" id="PF23598">
    <property type="entry name" value="LRR_14"/>
    <property type="match status" value="1"/>
</dbReference>
<dbReference type="InterPro" id="IPR036388">
    <property type="entry name" value="WH-like_DNA-bd_sf"/>
</dbReference>
<dbReference type="InterPro" id="IPR027417">
    <property type="entry name" value="P-loop_NTPase"/>
</dbReference>
<dbReference type="Pfam" id="PF23559">
    <property type="entry name" value="WHD_DRP"/>
    <property type="match status" value="1"/>
</dbReference>
<keyword evidence="3" id="KW-0677">Repeat</keyword>
<keyword evidence="6" id="KW-0175">Coiled coil</keyword>
<dbReference type="PANTHER" id="PTHR23155">
    <property type="entry name" value="DISEASE RESISTANCE PROTEIN RP"/>
    <property type="match status" value="1"/>
</dbReference>
<dbReference type="CDD" id="cd14798">
    <property type="entry name" value="RX-CC_like"/>
    <property type="match status" value="1"/>
</dbReference>
<dbReference type="Gene3D" id="3.40.50.300">
    <property type="entry name" value="P-loop containing nucleotide triphosphate hydrolases"/>
    <property type="match status" value="1"/>
</dbReference>
<keyword evidence="11" id="KW-1185">Reference proteome</keyword>
<comment type="similarity">
    <text evidence="1">Belongs to the disease resistance NB-LRR family.</text>
</comment>
<dbReference type="SUPFAM" id="SSF52540">
    <property type="entry name" value="P-loop containing nucleoside triphosphate hydrolases"/>
    <property type="match status" value="1"/>
</dbReference>
<evidence type="ECO:0000256" key="5">
    <source>
        <dbReference type="ARBA" id="ARBA00022821"/>
    </source>
</evidence>
<protein>
    <recommendedName>
        <fullName evidence="12">Rx N-terminal domain-containing protein</fullName>
    </recommendedName>
</protein>
<dbReference type="PANTHER" id="PTHR23155:SF1062">
    <property type="entry name" value="OS11G0579400 PROTEIN"/>
    <property type="match status" value="1"/>
</dbReference>
<dbReference type="AlphaFoldDB" id="A0AAQ3PJA8"/>
<dbReference type="InterPro" id="IPR044974">
    <property type="entry name" value="Disease_R_plants"/>
</dbReference>
<dbReference type="InterPro" id="IPR041118">
    <property type="entry name" value="Rx_N"/>
</dbReference>
<evidence type="ECO:0000313" key="11">
    <source>
        <dbReference type="Proteomes" id="UP001341281"/>
    </source>
</evidence>
<dbReference type="Gene3D" id="1.10.10.10">
    <property type="entry name" value="Winged helix-like DNA-binding domain superfamily/Winged helix DNA-binding domain"/>
    <property type="match status" value="1"/>
</dbReference>
<evidence type="ECO:0008006" key="12">
    <source>
        <dbReference type="Google" id="ProtNLM"/>
    </source>
</evidence>
<dbReference type="GO" id="GO:0098542">
    <property type="term" value="P:defense response to other organism"/>
    <property type="evidence" value="ECO:0007669"/>
    <property type="project" value="TreeGrafter"/>
</dbReference>
<evidence type="ECO:0000256" key="3">
    <source>
        <dbReference type="ARBA" id="ARBA00022737"/>
    </source>
</evidence>
<feature type="domain" description="Disease resistance N-terminal" evidence="7">
    <location>
        <begin position="5"/>
        <end position="84"/>
    </location>
</feature>
<dbReference type="Gene3D" id="3.80.10.10">
    <property type="entry name" value="Ribonuclease Inhibitor"/>
    <property type="match status" value="1"/>
</dbReference>
<name>A0AAQ3PJA8_PASNO</name>
<dbReference type="InterPro" id="IPR055414">
    <property type="entry name" value="LRR_R13L4/SHOC2-like"/>
</dbReference>
<evidence type="ECO:0000259" key="7">
    <source>
        <dbReference type="Pfam" id="PF18052"/>
    </source>
</evidence>
<feature type="domain" description="Disease resistance protein winged helix" evidence="8">
    <location>
        <begin position="443"/>
        <end position="517"/>
    </location>
</feature>
<dbReference type="InterPro" id="IPR032675">
    <property type="entry name" value="LRR_dom_sf"/>
</dbReference>
<dbReference type="InterPro" id="IPR058922">
    <property type="entry name" value="WHD_DRP"/>
</dbReference>
<dbReference type="Gene3D" id="1.20.5.4130">
    <property type="match status" value="1"/>
</dbReference>
<dbReference type="Proteomes" id="UP001341281">
    <property type="component" value="Chromosome 01"/>
</dbReference>
<accession>A0AAQ3PJA8</accession>